<dbReference type="Proteomes" id="UP000822476">
    <property type="component" value="Unassembled WGS sequence"/>
</dbReference>
<name>A0A8S9YIL2_9TREM</name>
<proteinExistence type="predicted"/>
<dbReference type="AlphaFoldDB" id="A0A8S9YIL2"/>
<protein>
    <submittedName>
        <fullName evidence="1">Uncharacterized protein</fullName>
    </submittedName>
</protein>
<keyword evidence="2" id="KW-1185">Reference proteome</keyword>
<gene>
    <name evidence="1" type="ORF">EG68_08326</name>
</gene>
<organism evidence="1 2">
    <name type="scientific">Paragonimus skrjabini miyazakii</name>
    <dbReference type="NCBI Taxonomy" id="59628"/>
    <lineage>
        <taxon>Eukaryota</taxon>
        <taxon>Metazoa</taxon>
        <taxon>Spiralia</taxon>
        <taxon>Lophotrochozoa</taxon>
        <taxon>Platyhelminthes</taxon>
        <taxon>Trematoda</taxon>
        <taxon>Digenea</taxon>
        <taxon>Plagiorchiida</taxon>
        <taxon>Troglotremata</taxon>
        <taxon>Troglotrematidae</taxon>
        <taxon>Paragonimus</taxon>
    </lineage>
</organism>
<evidence type="ECO:0000313" key="1">
    <source>
        <dbReference type="EMBL" id="KAF7252964.1"/>
    </source>
</evidence>
<dbReference type="EMBL" id="JTDE01004840">
    <property type="protein sequence ID" value="KAF7252964.1"/>
    <property type="molecule type" value="Genomic_DNA"/>
</dbReference>
<sequence length="94" mass="10460">MRQTTNNNIDPKKKGDIIFPELLNSPTDTSREIEKIANDISVCNKDLESICSKINFQTNLPSLAEKGKIVSPAASVSEKFHYEEGGLSRSFFIV</sequence>
<accession>A0A8S9YIL2</accession>
<evidence type="ECO:0000313" key="2">
    <source>
        <dbReference type="Proteomes" id="UP000822476"/>
    </source>
</evidence>
<reference evidence="1" key="1">
    <citation type="submission" date="2019-07" db="EMBL/GenBank/DDBJ databases">
        <title>Annotation for the trematode Paragonimus miyazaki's.</title>
        <authorList>
            <person name="Choi Y.-J."/>
        </authorList>
    </citation>
    <scope>NUCLEOTIDE SEQUENCE</scope>
    <source>
        <strain evidence="1">Japan</strain>
    </source>
</reference>
<comment type="caution">
    <text evidence="1">The sequence shown here is derived from an EMBL/GenBank/DDBJ whole genome shotgun (WGS) entry which is preliminary data.</text>
</comment>
<dbReference type="OrthoDB" id="10385942at2759"/>